<comment type="subcellular location">
    <subcellularLocation>
        <location evidence="1">Cytoplasm</location>
    </subcellularLocation>
</comment>
<dbReference type="GO" id="GO:0009736">
    <property type="term" value="P:cytokinin-activated signaling pathway"/>
    <property type="evidence" value="ECO:0007669"/>
    <property type="project" value="UniProtKB-KW"/>
</dbReference>
<comment type="caution">
    <text evidence="8">The sequence shown here is derived from an EMBL/GenBank/DDBJ whole genome shotgun (WGS) entry which is preliminary data.</text>
</comment>
<dbReference type="InterPro" id="IPR044670">
    <property type="entry name" value="SOFL"/>
</dbReference>
<sequence>MNASNSECSSGCASGWTLYLNQSSQDYENHENLSYQDYNRGKQEYVDDDGDGNDDEDLSMVSDASSGPPNMNEHENYNDESGFYCSGSSASALVKNSEKKQKSKERLEKKNKQSYLDDTASSPVFSFSKKNSKFSNNQNSFEHDFSASQYKGKSSLKKHFGIFKNSRSSKPPSAEPGQWLHGGLQGRKWE</sequence>
<gene>
    <name evidence="8" type="ORF">RJ641_029261</name>
</gene>
<evidence type="ECO:0000313" key="9">
    <source>
        <dbReference type="Proteomes" id="UP001370490"/>
    </source>
</evidence>
<evidence type="ECO:0000256" key="6">
    <source>
        <dbReference type="ARBA" id="ARBA00024199"/>
    </source>
</evidence>
<dbReference type="GO" id="GO:0005737">
    <property type="term" value="C:cytoplasm"/>
    <property type="evidence" value="ECO:0007669"/>
    <property type="project" value="UniProtKB-SubCell"/>
</dbReference>
<evidence type="ECO:0000313" key="8">
    <source>
        <dbReference type="EMBL" id="KAK6939730.1"/>
    </source>
</evidence>
<protein>
    <submittedName>
        <fullName evidence="8">Uncharacterized protein</fullName>
    </submittedName>
</protein>
<feature type="compositionally biased region" description="Basic and acidic residues" evidence="7">
    <location>
        <begin position="96"/>
        <end position="111"/>
    </location>
</feature>
<dbReference type="GO" id="GO:0009691">
    <property type="term" value="P:cytokinin biosynthetic process"/>
    <property type="evidence" value="ECO:0007669"/>
    <property type="project" value="UniProtKB-KW"/>
</dbReference>
<dbReference type="PANTHER" id="PTHR33347:SF34">
    <property type="entry name" value="PROTEIN SOB FIVE-LIKE 6"/>
    <property type="match status" value="1"/>
</dbReference>
<evidence type="ECO:0000256" key="3">
    <source>
        <dbReference type="ARBA" id="ARBA00022712"/>
    </source>
</evidence>
<organism evidence="8 9">
    <name type="scientific">Dillenia turbinata</name>
    <dbReference type="NCBI Taxonomy" id="194707"/>
    <lineage>
        <taxon>Eukaryota</taxon>
        <taxon>Viridiplantae</taxon>
        <taxon>Streptophyta</taxon>
        <taxon>Embryophyta</taxon>
        <taxon>Tracheophyta</taxon>
        <taxon>Spermatophyta</taxon>
        <taxon>Magnoliopsida</taxon>
        <taxon>eudicotyledons</taxon>
        <taxon>Gunneridae</taxon>
        <taxon>Pentapetalae</taxon>
        <taxon>Dilleniales</taxon>
        <taxon>Dilleniaceae</taxon>
        <taxon>Dillenia</taxon>
    </lineage>
</organism>
<dbReference type="AlphaFoldDB" id="A0AAN8VTC6"/>
<evidence type="ECO:0000256" key="1">
    <source>
        <dbReference type="ARBA" id="ARBA00004496"/>
    </source>
</evidence>
<dbReference type="PANTHER" id="PTHR33347">
    <property type="entry name" value="OSJNBA0091C07.3 PROTEIN"/>
    <property type="match status" value="1"/>
</dbReference>
<name>A0AAN8VTC6_9MAGN</name>
<evidence type="ECO:0000256" key="4">
    <source>
        <dbReference type="ARBA" id="ARBA00022864"/>
    </source>
</evidence>
<evidence type="ECO:0000256" key="7">
    <source>
        <dbReference type="SAM" id="MobiDB-lite"/>
    </source>
</evidence>
<feature type="region of interest" description="Disordered" evidence="7">
    <location>
        <begin position="161"/>
        <end position="190"/>
    </location>
</feature>
<comment type="similarity">
    <text evidence="6">Belongs to the SOFL plant protein family.</text>
</comment>
<keyword evidence="4" id="KW-0932">Cytokinin signaling pathway</keyword>
<reference evidence="8 9" key="1">
    <citation type="submission" date="2023-12" db="EMBL/GenBank/DDBJ databases">
        <title>A high-quality genome assembly for Dillenia turbinata (Dilleniales).</title>
        <authorList>
            <person name="Chanderbali A."/>
        </authorList>
    </citation>
    <scope>NUCLEOTIDE SEQUENCE [LARGE SCALE GENOMIC DNA]</scope>
    <source>
        <strain evidence="8">LSX21</strain>
        <tissue evidence="8">Leaf</tissue>
    </source>
</reference>
<dbReference type="EMBL" id="JBAMMX010000005">
    <property type="protein sequence ID" value="KAK6939730.1"/>
    <property type="molecule type" value="Genomic_DNA"/>
</dbReference>
<keyword evidence="3" id="KW-0203">Cytokinin biosynthesis</keyword>
<feature type="compositionally biased region" description="Acidic residues" evidence="7">
    <location>
        <begin position="46"/>
        <end position="58"/>
    </location>
</feature>
<feature type="compositionally biased region" description="Low complexity" evidence="7">
    <location>
        <begin position="121"/>
        <end position="140"/>
    </location>
</feature>
<dbReference type="Proteomes" id="UP001370490">
    <property type="component" value="Unassembled WGS sequence"/>
</dbReference>
<keyword evidence="2" id="KW-0963">Cytoplasm</keyword>
<accession>A0AAN8VTC6</accession>
<proteinExistence type="inferred from homology"/>
<evidence type="ECO:0000256" key="2">
    <source>
        <dbReference type="ARBA" id="ARBA00022490"/>
    </source>
</evidence>
<keyword evidence="9" id="KW-1185">Reference proteome</keyword>
<evidence type="ECO:0000256" key="5">
    <source>
        <dbReference type="ARBA" id="ARBA00023242"/>
    </source>
</evidence>
<feature type="region of interest" description="Disordered" evidence="7">
    <location>
        <begin position="30"/>
        <end position="140"/>
    </location>
</feature>
<keyword evidence="5" id="KW-0539">Nucleus</keyword>